<keyword evidence="1" id="KW-1185">Reference proteome</keyword>
<organism evidence="1 2">
    <name type="scientific">Parascaris univalens</name>
    <name type="common">Nematode worm</name>
    <dbReference type="NCBI Taxonomy" id="6257"/>
    <lineage>
        <taxon>Eukaryota</taxon>
        <taxon>Metazoa</taxon>
        <taxon>Ecdysozoa</taxon>
        <taxon>Nematoda</taxon>
        <taxon>Chromadorea</taxon>
        <taxon>Rhabditida</taxon>
        <taxon>Spirurina</taxon>
        <taxon>Ascaridomorpha</taxon>
        <taxon>Ascaridoidea</taxon>
        <taxon>Ascarididae</taxon>
        <taxon>Parascaris</taxon>
    </lineage>
</organism>
<dbReference type="WBParaSite" id="PgR092_g028_t01">
    <property type="protein sequence ID" value="PgR092_g028_t01"/>
    <property type="gene ID" value="PgR092_g028"/>
</dbReference>
<proteinExistence type="predicted"/>
<sequence>MAHNETKIVEAMKTAAIAVVEKVEITLSIVAGQVDIVTAAMDEAVALTTTEIEAEGAVENSDKPAEDEAVDKIVEVVVTTTMAIVAEETVVVVTEIVVASVTAVLNSGSRKSIITGSSIGNSSGRSSSIGSCGSEAALTVVTHNSSRNITLVTSSQK</sequence>
<dbReference type="Proteomes" id="UP000887569">
    <property type="component" value="Unplaced"/>
</dbReference>
<evidence type="ECO:0000313" key="2">
    <source>
        <dbReference type="WBParaSite" id="PgR092_g028_t01"/>
    </source>
</evidence>
<evidence type="ECO:0000313" key="1">
    <source>
        <dbReference type="Proteomes" id="UP000887569"/>
    </source>
</evidence>
<dbReference type="AlphaFoldDB" id="A0A915C6X8"/>
<accession>A0A915C6X8</accession>
<protein>
    <submittedName>
        <fullName evidence="2">Uncharacterized protein</fullName>
    </submittedName>
</protein>
<name>A0A915C6X8_PARUN</name>
<reference evidence="2" key="1">
    <citation type="submission" date="2022-11" db="UniProtKB">
        <authorList>
            <consortium name="WormBaseParasite"/>
        </authorList>
    </citation>
    <scope>IDENTIFICATION</scope>
</reference>